<dbReference type="Proteomes" id="UP001334248">
    <property type="component" value="Unassembled WGS sequence"/>
</dbReference>
<proteinExistence type="predicted"/>
<gene>
    <name evidence="1" type="ORF">PMZ80_010287</name>
</gene>
<accession>A0ABR0RAL0</accession>
<dbReference type="GeneID" id="90003736"/>
<dbReference type="RefSeq" id="XP_064725756.1">
    <property type="nucleotide sequence ID" value="XM_064878677.1"/>
</dbReference>
<dbReference type="EMBL" id="JAVHJV010000016">
    <property type="protein sequence ID" value="KAK5937666.1"/>
    <property type="molecule type" value="Genomic_DNA"/>
</dbReference>
<reference evidence="1 2" key="1">
    <citation type="journal article" date="2023" name="Res Sq">
        <title>Genomic and morphological characterization of Knufia obscura isolated from the Mars 2020 spacecraft assembly facility.</title>
        <authorList>
            <person name="Chander A.M."/>
            <person name="Teixeira M.M."/>
            <person name="Singh N.K."/>
            <person name="Williams M.P."/>
            <person name="Parker C.W."/>
            <person name="Leo P."/>
            <person name="Stajich J.E."/>
            <person name="Torok T."/>
            <person name="Tighe S."/>
            <person name="Mason C.E."/>
            <person name="Venkateswaran K."/>
        </authorList>
    </citation>
    <scope>NUCLEOTIDE SEQUENCE [LARGE SCALE GENOMIC DNA]</scope>
    <source>
        <strain evidence="1 2">CCFEE 5817</strain>
    </source>
</reference>
<keyword evidence="2" id="KW-1185">Reference proteome</keyword>
<name>A0ABR0RAL0_9EURO</name>
<evidence type="ECO:0000313" key="2">
    <source>
        <dbReference type="Proteomes" id="UP001334248"/>
    </source>
</evidence>
<organism evidence="1 2">
    <name type="scientific">Knufia obscura</name>
    <dbReference type="NCBI Taxonomy" id="1635080"/>
    <lineage>
        <taxon>Eukaryota</taxon>
        <taxon>Fungi</taxon>
        <taxon>Dikarya</taxon>
        <taxon>Ascomycota</taxon>
        <taxon>Pezizomycotina</taxon>
        <taxon>Eurotiomycetes</taxon>
        <taxon>Chaetothyriomycetidae</taxon>
        <taxon>Chaetothyriales</taxon>
        <taxon>Trichomeriaceae</taxon>
        <taxon>Knufia</taxon>
    </lineage>
</organism>
<protein>
    <submittedName>
        <fullName evidence="1">Uncharacterized protein</fullName>
    </submittedName>
</protein>
<evidence type="ECO:0000313" key="1">
    <source>
        <dbReference type="EMBL" id="KAK5937666.1"/>
    </source>
</evidence>
<comment type="caution">
    <text evidence="1">The sequence shown here is derived from an EMBL/GenBank/DDBJ whole genome shotgun (WGS) entry which is preliminary data.</text>
</comment>
<sequence length="180" mass="20484">MSNTDKEQSPPPIKTLKQYYEMIMDESAAKGSGILLPFPPDEYFNTLGDFAYTEHTWTEPQKHAWKQSRTPPITFTDLPDTAKMVMQTVHFPYVRHRGDGSRQLDQEVRLTPADFRKLERTTQPGIGVWVLGVGECDVLMIPSLEIVIEDGVRRVYAEGRAREDGADGVLLSMCLRRREA</sequence>